<proteinExistence type="predicted"/>
<evidence type="ECO:0008006" key="4">
    <source>
        <dbReference type="Google" id="ProtNLM"/>
    </source>
</evidence>
<feature type="region of interest" description="Disordered" evidence="1">
    <location>
        <begin position="13"/>
        <end position="46"/>
    </location>
</feature>
<evidence type="ECO:0000256" key="1">
    <source>
        <dbReference type="SAM" id="MobiDB-lite"/>
    </source>
</evidence>
<dbReference type="PANTHER" id="PTHR35040:SF9">
    <property type="entry name" value="4-LIKE CELL SURFACE PROTEIN, PUTATIVE (AFU_ORTHOLOGUE AFUA_4G14080)-RELATED"/>
    <property type="match status" value="1"/>
</dbReference>
<comment type="caution">
    <text evidence="2">The sequence shown here is derived from an EMBL/GenBank/DDBJ whole genome shotgun (WGS) entry which is preliminary data.</text>
</comment>
<dbReference type="PANTHER" id="PTHR35040">
    <property type="match status" value="1"/>
</dbReference>
<evidence type="ECO:0000313" key="2">
    <source>
        <dbReference type="EMBL" id="OQO03201.1"/>
    </source>
</evidence>
<evidence type="ECO:0000313" key="3">
    <source>
        <dbReference type="Proteomes" id="UP000192596"/>
    </source>
</evidence>
<dbReference type="InterPro" id="IPR021986">
    <property type="entry name" value="Spherulin4"/>
</dbReference>
<name>A0A1V8SVY0_9PEZI</name>
<dbReference type="Pfam" id="PF12138">
    <property type="entry name" value="Spherulin4"/>
    <property type="match status" value="2"/>
</dbReference>
<dbReference type="Proteomes" id="UP000192596">
    <property type="component" value="Unassembled WGS sequence"/>
</dbReference>
<dbReference type="AlphaFoldDB" id="A0A1V8SVY0"/>
<dbReference type="InParanoid" id="A0A1V8SVY0"/>
<sequence length="246" mass="27867">MGRFKQFLRIIANKNPAPESQGNTPRVTPDPSARPATPDTPSIQLPPRSGVIVPLYIYPLNAGTWEPLHKAIADHSDLQFIVVINPNSGPGKPPAPDENYARELPKLNARPNVTTVGYVRTKYCKRTIDEVYEEVKVYAGWSEADEQSGIFVQGVFMDEVPNHHSEHVENYLNDLTTKIKENTGILVYAREGCTYILHSVPKDKIRHVVKELRFRAEYLFVTSLKSHFYESFGESWPAFIEAMVEE</sequence>
<dbReference type="EMBL" id="NAJO01000025">
    <property type="protein sequence ID" value="OQO03201.1"/>
    <property type="molecule type" value="Genomic_DNA"/>
</dbReference>
<accession>A0A1V8SVY0</accession>
<organism evidence="2 3">
    <name type="scientific">Cryoendolithus antarcticus</name>
    <dbReference type="NCBI Taxonomy" id="1507870"/>
    <lineage>
        <taxon>Eukaryota</taxon>
        <taxon>Fungi</taxon>
        <taxon>Dikarya</taxon>
        <taxon>Ascomycota</taxon>
        <taxon>Pezizomycotina</taxon>
        <taxon>Dothideomycetes</taxon>
        <taxon>Dothideomycetidae</taxon>
        <taxon>Cladosporiales</taxon>
        <taxon>Cladosporiaceae</taxon>
        <taxon>Cryoendolithus</taxon>
    </lineage>
</organism>
<gene>
    <name evidence="2" type="ORF">B0A48_11456</name>
</gene>
<dbReference type="OrthoDB" id="5342184at2759"/>
<protein>
    <recommendedName>
        <fullName evidence="4">Spherulation-specific family 4</fullName>
    </recommendedName>
</protein>
<reference evidence="3" key="1">
    <citation type="submission" date="2017-03" db="EMBL/GenBank/DDBJ databases">
        <title>Genomes of endolithic fungi from Antarctica.</title>
        <authorList>
            <person name="Coleine C."/>
            <person name="Masonjones S."/>
            <person name="Stajich J.E."/>
        </authorList>
    </citation>
    <scope>NUCLEOTIDE SEQUENCE [LARGE SCALE GENOMIC DNA]</scope>
    <source>
        <strain evidence="3">CCFEE 5527</strain>
    </source>
</reference>
<keyword evidence="3" id="KW-1185">Reference proteome</keyword>
<dbReference type="STRING" id="1507870.A0A1V8SVY0"/>